<name>A0A068VMV7_COFCA</name>
<dbReference type="Gramene" id="CDP21944">
    <property type="protein sequence ID" value="CDP21944"/>
    <property type="gene ID" value="GSCOC_T00004589001"/>
</dbReference>
<sequence length="89" mass="9533">MNHIVALIETISSMLNAIAMAKELYFNHNGSPLEKLLACVDFVAKVVGVTSGPKGRILVLQIKLHPKIVKDTESVLNRLIGGCFGVCGS</sequence>
<dbReference type="PhylomeDB" id="A0A068VMV7"/>
<reference evidence="2" key="1">
    <citation type="journal article" date="2014" name="Science">
        <title>The coffee genome provides insight into the convergent evolution of caffeine biosynthesis.</title>
        <authorList>
            <person name="Denoeud F."/>
            <person name="Carretero-Paulet L."/>
            <person name="Dereeper A."/>
            <person name="Droc G."/>
            <person name="Guyot R."/>
            <person name="Pietrella M."/>
            <person name="Zheng C."/>
            <person name="Alberti A."/>
            <person name="Anthony F."/>
            <person name="Aprea G."/>
            <person name="Aury J.M."/>
            <person name="Bento P."/>
            <person name="Bernard M."/>
            <person name="Bocs S."/>
            <person name="Campa C."/>
            <person name="Cenci A."/>
            <person name="Combes M.C."/>
            <person name="Crouzillat D."/>
            <person name="Da Silva C."/>
            <person name="Daddiego L."/>
            <person name="De Bellis F."/>
            <person name="Dussert S."/>
            <person name="Garsmeur O."/>
            <person name="Gayraud T."/>
            <person name="Guignon V."/>
            <person name="Jahn K."/>
            <person name="Jamilloux V."/>
            <person name="Joet T."/>
            <person name="Labadie K."/>
            <person name="Lan T."/>
            <person name="Leclercq J."/>
            <person name="Lepelley M."/>
            <person name="Leroy T."/>
            <person name="Li L.T."/>
            <person name="Librado P."/>
            <person name="Lopez L."/>
            <person name="Munoz A."/>
            <person name="Noel B."/>
            <person name="Pallavicini A."/>
            <person name="Perrotta G."/>
            <person name="Poncet V."/>
            <person name="Pot D."/>
            <person name="Priyono X."/>
            <person name="Rigoreau M."/>
            <person name="Rouard M."/>
            <person name="Rozas J."/>
            <person name="Tranchant-Dubreuil C."/>
            <person name="VanBuren R."/>
            <person name="Zhang Q."/>
            <person name="Andrade A.C."/>
            <person name="Argout X."/>
            <person name="Bertrand B."/>
            <person name="de Kochko A."/>
            <person name="Graziosi G."/>
            <person name="Henry R.J."/>
            <person name="Jayarama X."/>
            <person name="Ming R."/>
            <person name="Nagai C."/>
            <person name="Rounsley S."/>
            <person name="Sankoff D."/>
            <person name="Giuliano G."/>
            <person name="Albert V.A."/>
            <person name="Wincker P."/>
            <person name="Lashermes P."/>
        </authorList>
    </citation>
    <scope>NUCLEOTIDE SEQUENCE [LARGE SCALE GENOMIC DNA]</scope>
    <source>
        <strain evidence="2">cv. DH200-94</strain>
    </source>
</reference>
<protein>
    <submittedName>
        <fullName evidence="1">DH200=94 genomic scaffold, scaffold_8059</fullName>
    </submittedName>
</protein>
<gene>
    <name evidence="1" type="ORF">GSCOC_T00004589001</name>
</gene>
<evidence type="ECO:0000313" key="1">
    <source>
        <dbReference type="EMBL" id="CDP21944.1"/>
    </source>
</evidence>
<evidence type="ECO:0000313" key="2">
    <source>
        <dbReference type="Proteomes" id="UP000295252"/>
    </source>
</evidence>
<dbReference type="Proteomes" id="UP000295252">
    <property type="component" value="Unassembled WGS sequence"/>
</dbReference>
<dbReference type="InterPro" id="IPR027413">
    <property type="entry name" value="GROEL-like_equatorial_sf"/>
</dbReference>
<dbReference type="STRING" id="49390.A0A068VMV7"/>
<accession>A0A068VMV7</accession>
<dbReference type="Gene3D" id="1.10.560.10">
    <property type="entry name" value="GroEL-like equatorial domain"/>
    <property type="match status" value="1"/>
</dbReference>
<organism evidence="1 2">
    <name type="scientific">Coffea canephora</name>
    <name type="common">Robusta coffee</name>
    <dbReference type="NCBI Taxonomy" id="49390"/>
    <lineage>
        <taxon>Eukaryota</taxon>
        <taxon>Viridiplantae</taxon>
        <taxon>Streptophyta</taxon>
        <taxon>Embryophyta</taxon>
        <taxon>Tracheophyta</taxon>
        <taxon>Spermatophyta</taxon>
        <taxon>Magnoliopsida</taxon>
        <taxon>eudicotyledons</taxon>
        <taxon>Gunneridae</taxon>
        <taxon>Pentapetalae</taxon>
        <taxon>asterids</taxon>
        <taxon>lamiids</taxon>
        <taxon>Gentianales</taxon>
        <taxon>Rubiaceae</taxon>
        <taxon>Ixoroideae</taxon>
        <taxon>Gardenieae complex</taxon>
        <taxon>Bertiereae - Coffeeae clade</taxon>
        <taxon>Coffeeae</taxon>
        <taxon>Coffea</taxon>
    </lineage>
</organism>
<dbReference type="EMBL" id="HG747143">
    <property type="protein sequence ID" value="CDP21944.1"/>
    <property type="molecule type" value="Genomic_DNA"/>
</dbReference>
<keyword evidence="2" id="KW-1185">Reference proteome</keyword>
<proteinExistence type="predicted"/>
<dbReference type="AlphaFoldDB" id="A0A068VMV7"/>
<dbReference type="InParanoid" id="A0A068VMV7"/>